<proteinExistence type="inferred from homology"/>
<dbReference type="OrthoDB" id="8830751at2759"/>
<dbReference type="SUPFAM" id="SSF52540">
    <property type="entry name" value="P-loop containing nucleoside triphosphate hydrolases"/>
    <property type="match status" value="1"/>
</dbReference>
<name>A0A9Q0LPC0_ANAIG</name>
<evidence type="ECO:0000313" key="4">
    <source>
        <dbReference type="EMBL" id="KAJ5076522.1"/>
    </source>
</evidence>
<keyword evidence="2" id="KW-0547">Nucleotide-binding</keyword>
<keyword evidence="5" id="KW-1185">Reference proteome</keyword>
<dbReference type="GO" id="GO:0003924">
    <property type="term" value="F:GTPase activity"/>
    <property type="evidence" value="ECO:0007669"/>
    <property type="project" value="InterPro"/>
</dbReference>
<dbReference type="CDD" id="cd00157">
    <property type="entry name" value="Rho"/>
    <property type="match status" value="1"/>
</dbReference>
<evidence type="ECO:0000256" key="3">
    <source>
        <dbReference type="ARBA" id="ARBA00023134"/>
    </source>
</evidence>
<accession>A0A9Q0LPC0</accession>
<dbReference type="Proteomes" id="UP001149090">
    <property type="component" value="Unassembled WGS sequence"/>
</dbReference>
<dbReference type="SMART" id="SM00175">
    <property type="entry name" value="RAB"/>
    <property type="match status" value="1"/>
</dbReference>
<comment type="similarity">
    <text evidence="1">Belongs to the small GTPase superfamily. Rho family.</text>
</comment>
<keyword evidence="3" id="KW-0342">GTP-binding</keyword>
<dbReference type="PROSITE" id="PS51419">
    <property type="entry name" value="RAB"/>
    <property type="match status" value="1"/>
</dbReference>
<dbReference type="PROSITE" id="PS51420">
    <property type="entry name" value="RHO"/>
    <property type="match status" value="1"/>
</dbReference>
<dbReference type="FunFam" id="3.40.50.300:FF:001179">
    <property type="entry name" value="Rho family GTPase"/>
    <property type="match status" value="1"/>
</dbReference>
<dbReference type="SMART" id="SM00174">
    <property type="entry name" value="RHO"/>
    <property type="match status" value="1"/>
</dbReference>
<organism evidence="4 5">
    <name type="scientific">Anaeramoeba ignava</name>
    <name type="common">Anaerobic marine amoeba</name>
    <dbReference type="NCBI Taxonomy" id="1746090"/>
    <lineage>
        <taxon>Eukaryota</taxon>
        <taxon>Metamonada</taxon>
        <taxon>Anaeramoebidae</taxon>
        <taxon>Anaeramoeba</taxon>
    </lineage>
</organism>
<evidence type="ECO:0000256" key="1">
    <source>
        <dbReference type="ARBA" id="ARBA00010142"/>
    </source>
</evidence>
<dbReference type="Pfam" id="PF00071">
    <property type="entry name" value="Ras"/>
    <property type="match status" value="1"/>
</dbReference>
<dbReference type="GO" id="GO:0005525">
    <property type="term" value="F:GTP binding"/>
    <property type="evidence" value="ECO:0007669"/>
    <property type="project" value="UniProtKB-KW"/>
</dbReference>
<dbReference type="NCBIfam" id="TIGR00231">
    <property type="entry name" value="small_GTP"/>
    <property type="match status" value="1"/>
</dbReference>
<dbReference type="InterPro" id="IPR003578">
    <property type="entry name" value="Small_GTPase_Rho"/>
</dbReference>
<gene>
    <name evidence="4" type="ORF">M0811_06102</name>
</gene>
<evidence type="ECO:0000313" key="5">
    <source>
        <dbReference type="Proteomes" id="UP001149090"/>
    </source>
</evidence>
<evidence type="ECO:0000256" key="2">
    <source>
        <dbReference type="ARBA" id="ARBA00022741"/>
    </source>
</evidence>
<dbReference type="AlphaFoldDB" id="A0A9Q0LPC0"/>
<dbReference type="InterPro" id="IPR027417">
    <property type="entry name" value="P-loop_NTPase"/>
</dbReference>
<dbReference type="InterPro" id="IPR001806">
    <property type="entry name" value="Small_GTPase"/>
</dbReference>
<reference evidence="4" key="1">
    <citation type="submission" date="2022-10" db="EMBL/GenBank/DDBJ databases">
        <title>Novel sulphate-reducing endosymbionts in the free-living metamonad Anaeramoeba.</title>
        <authorList>
            <person name="Jerlstrom-Hultqvist J."/>
            <person name="Cepicka I."/>
            <person name="Gallot-Lavallee L."/>
            <person name="Salas-Leiva D."/>
            <person name="Curtis B.A."/>
            <person name="Zahonova K."/>
            <person name="Pipaliya S."/>
            <person name="Dacks J."/>
            <person name="Roger A.J."/>
        </authorList>
    </citation>
    <scope>NUCLEOTIDE SEQUENCE</scope>
    <source>
        <strain evidence="4">BMAN</strain>
    </source>
</reference>
<protein>
    <recommendedName>
        <fullName evidence="6">Rho GTPase</fullName>
    </recommendedName>
</protein>
<sequence>MERLKIVGVGNGAIGKTCFYMTVHHKKFPEIYVPTAYDECTVEINISGRNVTIEFWDPTGGEDYDRLRPLSYPGTDVFLLFFSIAYPDSYENILQRWVPEIKHHVPDAKMILIGTKSDLRFDKETQEKLKSKNQDFITREQGIVLAKEAGASKYIEISSLRQKGLETVLKEIVHVIYEDVKPKKKDSKCITN</sequence>
<dbReference type="InterPro" id="IPR005225">
    <property type="entry name" value="Small_GTP-bd"/>
</dbReference>
<comment type="caution">
    <text evidence="4">The sequence shown here is derived from an EMBL/GenBank/DDBJ whole genome shotgun (WGS) entry which is preliminary data.</text>
</comment>
<dbReference type="Gene3D" id="3.40.50.300">
    <property type="entry name" value="P-loop containing nucleotide triphosphate hydrolases"/>
    <property type="match status" value="1"/>
</dbReference>
<evidence type="ECO:0008006" key="6">
    <source>
        <dbReference type="Google" id="ProtNLM"/>
    </source>
</evidence>
<dbReference type="PRINTS" id="PR00449">
    <property type="entry name" value="RASTRNSFRMNG"/>
</dbReference>
<dbReference type="GO" id="GO:0007264">
    <property type="term" value="P:small GTPase-mediated signal transduction"/>
    <property type="evidence" value="ECO:0007669"/>
    <property type="project" value="InterPro"/>
</dbReference>
<dbReference type="PANTHER" id="PTHR24072">
    <property type="entry name" value="RHO FAMILY GTPASE"/>
    <property type="match status" value="1"/>
</dbReference>
<dbReference type="EMBL" id="JAPDFW010000060">
    <property type="protein sequence ID" value="KAJ5076522.1"/>
    <property type="molecule type" value="Genomic_DNA"/>
</dbReference>
<dbReference type="PROSITE" id="PS51421">
    <property type="entry name" value="RAS"/>
    <property type="match status" value="1"/>
</dbReference>
<dbReference type="SMART" id="SM00173">
    <property type="entry name" value="RAS"/>
    <property type="match status" value="1"/>
</dbReference>